<evidence type="ECO:0000256" key="5">
    <source>
        <dbReference type="PROSITE-ProRule" id="PRU01016"/>
    </source>
</evidence>
<keyword evidence="1 5" id="KW-0489">Methyltransferase</keyword>
<evidence type="ECO:0000256" key="3">
    <source>
        <dbReference type="ARBA" id="ARBA00022691"/>
    </source>
</evidence>
<dbReference type="Gene3D" id="3.90.120.10">
    <property type="entry name" value="DNA Methylase, subunit A, domain 2"/>
    <property type="match status" value="1"/>
</dbReference>
<dbReference type="EMBL" id="JAZHPM010000060">
    <property type="protein sequence ID" value="MEF2294059.1"/>
    <property type="molecule type" value="Genomic_DNA"/>
</dbReference>
<dbReference type="Pfam" id="PF00145">
    <property type="entry name" value="DNA_methylase"/>
    <property type="match status" value="1"/>
</dbReference>
<feature type="active site" evidence="5">
    <location>
        <position position="74"/>
    </location>
</feature>
<dbReference type="GO" id="GO:0008168">
    <property type="term" value="F:methyltransferase activity"/>
    <property type="evidence" value="ECO:0007669"/>
    <property type="project" value="UniProtKB-KW"/>
</dbReference>
<dbReference type="PANTHER" id="PTHR10629">
    <property type="entry name" value="CYTOSINE-SPECIFIC METHYLTRANSFERASE"/>
    <property type="match status" value="1"/>
</dbReference>
<dbReference type="RefSeq" id="WP_331806053.1">
    <property type="nucleotide sequence ID" value="NZ_JAZHPM010000060.1"/>
</dbReference>
<comment type="caution">
    <text evidence="8">The sequence shown here is derived from an EMBL/GenBank/DDBJ whole genome shotgun (WGS) entry which is preliminary data.</text>
</comment>
<reference evidence="8 9" key="1">
    <citation type="submission" date="2024-01" db="EMBL/GenBank/DDBJ databases">
        <title>Survival strategy associated with biotechnological potential of Virgibacillus dokdonensis T4.6 isolated from salt-fermented shrimp paste.</title>
        <authorList>
            <person name="Doan T.V."/>
            <person name="Quach N.T."/>
            <person name="Phi Q.-T."/>
        </authorList>
    </citation>
    <scope>NUCLEOTIDE SEQUENCE [LARGE SCALE GENOMIC DNA]</scope>
    <source>
        <strain evidence="8 9">T4.6</strain>
    </source>
</reference>
<evidence type="ECO:0000313" key="8">
    <source>
        <dbReference type="EMBL" id="MEF2294059.1"/>
    </source>
</evidence>
<evidence type="ECO:0000256" key="6">
    <source>
        <dbReference type="RuleBase" id="RU000416"/>
    </source>
</evidence>
<proteinExistence type="inferred from homology"/>
<dbReference type="SUPFAM" id="SSF53335">
    <property type="entry name" value="S-adenosyl-L-methionine-dependent methyltransferases"/>
    <property type="match status" value="1"/>
</dbReference>
<dbReference type="InterPro" id="IPR001525">
    <property type="entry name" value="C5_MeTfrase"/>
</dbReference>
<dbReference type="Proteomes" id="UP001356080">
    <property type="component" value="Unassembled WGS sequence"/>
</dbReference>
<sequence length="702" mass="81113">MKKQYTFIDLFAGIGGMRLGLEKAGFKCVYSSEWDPHAKEMYELNFGEDPEGDITSVNEKSIPDHNVLLAGFPCQPFSISGRKEGFADTRGTLFFDVLRIAQEKQPDVLLLENVKHLVHHDRGRTLQVILRSLRELGYKVDWRLMNAKDFGVPQNRERIIIIASKDREFNFDLIETSDPVMLEDFLDKEGDFEYLSPDEYTLLDDEHIKVQKSGLIFVGYRNKKIRVAGVRPGTEHLSRVHKQPNRIYSTKGTHPTIPSQETAGRFFIYHEGQVRKLTLRECYRIMGFPDNYKLAGPIGSCYLRIGNSVCVPMIEAIAKQIDKQILSQRGKEKMVTHYDVLERVYSQAINTELDSIDITEEEKELLQTIVNRAEKSKGVYTVVVTSLTQKILNPNQDIRLHQANMIDGYSGRSVDTKYVTPFLKSVGFPAMKESGWLTRSLEQPYPYDKDYQGKVTPAILKKTFLEVLHRIETYNADPEQYLLTMFVMLIEEQRTRDIAIINPIEKESNIPIRTIISYLISHFNYRYLHTSGASRLPVLAFYSIYQCMMEELDRFNGKELLPLGNHLSADMRSGAVGDIEIKDAETGDIYEGLEVKHGIKINKYMVSDAYSKFKTTKIQRYYILSSVGIDPEEQDDINELIYNIEEEHGCQVIVNGLIPSLQYYLRLIKDTDKFLQYYVENLENDQTIKKEHKLYWNEMFTE</sequence>
<comment type="catalytic activity">
    <reaction evidence="7">
        <text>a 2'-deoxycytidine in DNA + S-adenosyl-L-methionine = a 5-methyl-2'-deoxycytidine in DNA + S-adenosyl-L-homocysteine + H(+)</text>
        <dbReference type="Rhea" id="RHEA:13681"/>
        <dbReference type="Rhea" id="RHEA-COMP:11369"/>
        <dbReference type="Rhea" id="RHEA-COMP:11370"/>
        <dbReference type="ChEBI" id="CHEBI:15378"/>
        <dbReference type="ChEBI" id="CHEBI:57856"/>
        <dbReference type="ChEBI" id="CHEBI:59789"/>
        <dbReference type="ChEBI" id="CHEBI:85452"/>
        <dbReference type="ChEBI" id="CHEBI:85454"/>
        <dbReference type="EC" id="2.1.1.37"/>
    </reaction>
</comment>
<organism evidence="8 9">
    <name type="scientific">Virgibacillus dokdonensis</name>
    <dbReference type="NCBI Taxonomy" id="302167"/>
    <lineage>
        <taxon>Bacteria</taxon>
        <taxon>Bacillati</taxon>
        <taxon>Bacillota</taxon>
        <taxon>Bacilli</taxon>
        <taxon>Bacillales</taxon>
        <taxon>Bacillaceae</taxon>
        <taxon>Virgibacillus</taxon>
    </lineage>
</organism>
<dbReference type="InterPro" id="IPR050390">
    <property type="entry name" value="C5-Methyltransferase"/>
</dbReference>
<dbReference type="PANTHER" id="PTHR10629:SF52">
    <property type="entry name" value="DNA (CYTOSINE-5)-METHYLTRANSFERASE 1"/>
    <property type="match status" value="1"/>
</dbReference>
<keyword evidence="3 5" id="KW-0949">S-adenosyl-L-methionine</keyword>
<dbReference type="InterPro" id="IPR029063">
    <property type="entry name" value="SAM-dependent_MTases_sf"/>
</dbReference>
<evidence type="ECO:0000313" key="9">
    <source>
        <dbReference type="Proteomes" id="UP001356080"/>
    </source>
</evidence>
<keyword evidence="4" id="KW-0680">Restriction system</keyword>
<keyword evidence="9" id="KW-1185">Reference proteome</keyword>
<dbReference type="NCBIfam" id="TIGR00675">
    <property type="entry name" value="dcm"/>
    <property type="match status" value="1"/>
</dbReference>
<dbReference type="PROSITE" id="PS51679">
    <property type="entry name" value="SAM_MT_C5"/>
    <property type="match status" value="1"/>
</dbReference>
<dbReference type="PRINTS" id="PR00105">
    <property type="entry name" value="C5METTRFRASE"/>
</dbReference>
<accession>A0ABU7VL56</accession>
<name>A0ABU7VL56_9BACI</name>
<dbReference type="EC" id="2.1.1.37" evidence="7"/>
<dbReference type="CDD" id="cd00315">
    <property type="entry name" value="Cyt_C5_DNA_methylase"/>
    <property type="match status" value="1"/>
</dbReference>
<comment type="similarity">
    <text evidence="5 6">Belongs to the class I-like SAM-binding methyltransferase superfamily. C5-methyltransferase family.</text>
</comment>
<dbReference type="GO" id="GO:0032259">
    <property type="term" value="P:methylation"/>
    <property type="evidence" value="ECO:0007669"/>
    <property type="project" value="UniProtKB-KW"/>
</dbReference>
<dbReference type="InterPro" id="IPR018117">
    <property type="entry name" value="C5_DNA_meth_AS"/>
</dbReference>
<protein>
    <recommendedName>
        <fullName evidence="7">Cytosine-specific methyltransferase</fullName>
        <ecNumber evidence="7">2.1.1.37</ecNumber>
    </recommendedName>
</protein>
<dbReference type="Gene3D" id="3.40.50.150">
    <property type="entry name" value="Vaccinia Virus protein VP39"/>
    <property type="match status" value="1"/>
</dbReference>
<keyword evidence="2 5" id="KW-0808">Transferase</keyword>
<evidence type="ECO:0000256" key="2">
    <source>
        <dbReference type="ARBA" id="ARBA00022679"/>
    </source>
</evidence>
<evidence type="ECO:0000256" key="1">
    <source>
        <dbReference type="ARBA" id="ARBA00022603"/>
    </source>
</evidence>
<evidence type="ECO:0000256" key="7">
    <source>
        <dbReference type="RuleBase" id="RU000417"/>
    </source>
</evidence>
<evidence type="ECO:0000256" key="4">
    <source>
        <dbReference type="ARBA" id="ARBA00022747"/>
    </source>
</evidence>
<dbReference type="PROSITE" id="PS00094">
    <property type="entry name" value="C5_MTASE_1"/>
    <property type="match status" value="1"/>
</dbReference>
<gene>
    <name evidence="8" type="ORF">V2W34_18895</name>
</gene>